<dbReference type="InterPro" id="IPR005913">
    <property type="entry name" value="dTDP_dehydrorham_reduct"/>
</dbReference>
<dbReference type="GO" id="GO:0006556">
    <property type="term" value="P:S-adenosylmethionine biosynthetic process"/>
    <property type="evidence" value="ECO:0007669"/>
    <property type="project" value="TreeGrafter"/>
</dbReference>
<proteinExistence type="predicted"/>
<evidence type="ECO:0000259" key="1">
    <source>
        <dbReference type="Pfam" id="PF04321"/>
    </source>
</evidence>
<dbReference type="InterPro" id="IPR036291">
    <property type="entry name" value="NAD(P)-bd_dom_sf"/>
</dbReference>
<name>A0A6J5KSR4_9CAUD</name>
<dbReference type="InterPro" id="IPR029903">
    <property type="entry name" value="RmlD-like-bd"/>
</dbReference>
<dbReference type="EMBL" id="LR796178">
    <property type="protein sequence ID" value="CAB4124302.1"/>
    <property type="molecule type" value="Genomic_DNA"/>
</dbReference>
<gene>
    <name evidence="2" type="ORF">UFOVP49_140</name>
</gene>
<evidence type="ECO:0000313" key="2">
    <source>
        <dbReference type="EMBL" id="CAB4124302.1"/>
    </source>
</evidence>
<accession>A0A6J5KSR4</accession>
<feature type="domain" description="RmlD-like substrate binding" evidence="1">
    <location>
        <begin position="1"/>
        <end position="208"/>
    </location>
</feature>
<sequence>MNILIVGRGWLGKKMFSELSSRNHIVTLCSHTNALPILDPTSKFDWVVNCAGATGTPNVDACELRRRETIQANSIFPILLSQRCDELGIKFAHFSSGCIYYGNILDVNEEPNYFGSVYSVSKGISDVYLLGRSLLFRVRMPFSSVDEPKNLLTKLTNYSRTGKLVEGGLNSITDIDEAAIVACEYIEENNFGVVNLVNNGSVTTHEISDMLGLTPEWYTDDEFSLVAKAKRSNCTIPANSGMRDVRVALKEAINKMRGNHV</sequence>
<dbReference type="PANTHER" id="PTHR10491">
    <property type="entry name" value="DTDP-4-DEHYDRORHAMNOSE REDUCTASE"/>
    <property type="match status" value="1"/>
</dbReference>
<dbReference type="SUPFAM" id="SSF51735">
    <property type="entry name" value="NAD(P)-binding Rossmann-fold domains"/>
    <property type="match status" value="1"/>
</dbReference>
<organism evidence="2">
    <name type="scientific">uncultured Caudovirales phage</name>
    <dbReference type="NCBI Taxonomy" id="2100421"/>
    <lineage>
        <taxon>Viruses</taxon>
        <taxon>Duplodnaviria</taxon>
        <taxon>Heunggongvirae</taxon>
        <taxon>Uroviricota</taxon>
        <taxon>Caudoviricetes</taxon>
        <taxon>Peduoviridae</taxon>
        <taxon>Maltschvirus</taxon>
        <taxon>Maltschvirus maltsch</taxon>
    </lineage>
</organism>
<dbReference type="Pfam" id="PF04321">
    <property type="entry name" value="RmlD_sub_bind"/>
    <property type="match status" value="1"/>
</dbReference>
<dbReference type="GO" id="GO:0048270">
    <property type="term" value="F:methionine adenosyltransferase regulator activity"/>
    <property type="evidence" value="ECO:0007669"/>
    <property type="project" value="TreeGrafter"/>
</dbReference>
<dbReference type="Gene3D" id="3.40.50.720">
    <property type="entry name" value="NAD(P)-binding Rossmann-like Domain"/>
    <property type="match status" value="1"/>
</dbReference>
<dbReference type="GO" id="GO:0048269">
    <property type="term" value="C:methionine adenosyltransferase complex"/>
    <property type="evidence" value="ECO:0007669"/>
    <property type="project" value="TreeGrafter"/>
</dbReference>
<dbReference type="PANTHER" id="PTHR10491:SF4">
    <property type="entry name" value="METHIONINE ADENOSYLTRANSFERASE 2 SUBUNIT BETA"/>
    <property type="match status" value="1"/>
</dbReference>
<protein>
    <submittedName>
        <fullName evidence="2">RfbD dTDP-4-dehydrorhamnose reductase</fullName>
    </submittedName>
</protein>
<reference evidence="2" key="1">
    <citation type="submission" date="2020-04" db="EMBL/GenBank/DDBJ databases">
        <authorList>
            <person name="Chiriac C."/>
            <person name="Salcher M."/>
            <person name="Ghai R."/>
            <person name="Kavagutti S V."/>
        </authorList>
    </citation>
    <scope>NUCLEOTIDE SEQUENCE</scope>
</reference>